<dbReference type="Pfam" id="PF01812">
    <property type="entry name" value="5-FTHF_cyc-lig"/>
    <property type="match status" value="1"/>
</dbReference>
<comment type="similarity">
    <text evidence="1 5">Belongs to the 5-formyltetrahydrofolate cyclo-ligase family.</text>
</comment>
<keyword evidence="2 4" id="KW-0547">Nucleotide-binding</keyword>
<evidence type="ECO:0000256" key="2">
    <source>
        <dbReference type="ARBA" id="ARBA00022741"/>
    </source>
</evidence>
<organism evidence="7 8">
    <name type="scientific">Vulgatibacter incomptus</name>
    <dbReference type="NCBI Taxonomy" id="1391653"/>
    <lineage>
        <taxon>Bacteria</taxon>
        <taxon>Pseudomonadati</taxon>
        <taxon>Myxococcota</taxon>
        <taxon>Myxococcia</taxon>
        <taxon>Myxococcales</taxon>
        <taxon>Cystobacterineae</taxon>
        <taxon>Vulgatibacteraceae</taxon>
        <taxon>Vulgatibacter</taxon>
    </lineage>
</organism>
<dbReference type="AlphaFoldDB" id="A0A0K1PBS3"/>
<dbReference type="Gene3D" id="3.40.50.10420">
    <property type="entry name" value="NagB/RpiA/CoA transferase-like"/>
    <property type="match status" value="1"/>
</dbReference>
<feature type="binding site" evidence="4">
    <location>
        <begin position="37"/>
        <end position="41"/>
    </location>
    <ligand>
        <name>ATP</name>
        <dbReference type="ChEBI" id="CHEBI:30616"/>
    </ligand>
</feature>
<name>A0A0K1PBS3_9BACT</name>
<evidence type="ECO:0000256" key="6">
    <source>
        <dbReference type="SAM" id="MobiDB-lite"/>
    </source>
</evidence>
<dbReference type="GO" id="GO:0035999">
    <property type="term" value="P:tetrahydrofolate interconversion"/>
    <property type="evidence" value="ECO:0007669"/>
    <property type="project" value="TreeGrafter"/>
</dbReference>
<dbReference type="PANTHER" id="PTHR23407">
    <property type="entry name" value="ATPASE INHIBITOR/5-FORMYLTETRAHYDROFOLATE CYCLO-LIGASE"/>
    <property type="match status" value="1"/>
</dbReference>
<evidence type="ECO:0000313" key="8">
    <source>
        <dbReference type="Proteomes" id="UP000055590"/>
    </source>
</evidence>
<proteinExistence type="inferred from homology"/>
<dbReference type="EMBL" id="CP012332">
    <property type="protein sequence ID" value="AKU90975.1"/>
    <property type="molecule type" value="Genomic_DNA"/>
</dbReference>
<evidence type="ECO:0000256" key="5">
    <source>
        <dbReference type="RuleBase" id="RU361279"/>
    </source>
</evidence>
<dbReference type="Proteomes" id="UP000055590">
    <property type="component" value="Chromosome"/>
</dbReference>
<accession>A0A0K1PBS3</accession>
<feature type="binding site" evidence="4">
    <location>
        <begin position="164"/>
        <end position="172"/>
    </location>
    <ligand>
        <name>ATP</name>
        <dbReference type="ChEBI" id="CHEBI:30616"/>
    </ligand>
</feature>
<keyword evidence="5" id="KW-0460">Magnesium</keyword>
<keyword evidence="3 4" id="KW-0067">ATP-binding</keyword>
<keyword evidence="5" id="KW-0479">Metal-binding</keyword>
<dbReference type="GO" id="GO:0046872">
    <property type="term" value="F:metal ion binding"/>
    <property type="evidence" value="ECO:0007669"/>
    <property type="project" value="UniProtKB-KW"/>
</dbReference>
<evidence type="ECO:0000313" key="7">
    <source>
        <dbReference type="EMBL" id="AKU90975.1"/>
    </source>
</evidence>
<dbReference type="GO" id="GO:0030272">
    <property type="term" value="F:5-formyltetrahydrofolate cyclo-ligase activity"/>
    <property type="evidence" value="ECO:0007669"/>
    <property type="project" value="UniProtKB-EC"/>
</dbReference>
<dbReference type="InterPro" id="IPR024185">
    <property type="entry name" value="FTHF_cligase-like_sf"/>
</dbReference>
<feature type="region of interest" description="Disordered" evidence="6">
    <location>
        <begin position="1"/>
        <end position="37"/>
    </location>
</feature>
<dbReference type="SUPFAM" id="SSF100950">
    <property type="entry name" value="NagB/RpiA/CoA transferase-like"/>
    <property type="match status" value="1"/>
</dbReference>
<dbReference type="GO" id="GO:0009396">
    <property type="term" value="P:folic acid-containing compound biosynthetic process"/>
    <property type="evidence" value="ECO:0007669"/>
    <property type="project" value="TreeGrafter"/>
</dbReference>
<comment type="catalytic activity">
    <reaction evidence="5">
        <text>(6S)-5-formyl-5,6,7,8-tetrahydrofolate + ATP = (6R)-5,10-methenyltetrahydrofolate + ADP + phosphate</text>
        <dbReference type="Rhea" id="RHEA:10488"/>
        <dbReference type="ChEBI" id="CHEBI:30616"/>
        <dbReference type="ChEBI" id="CHEBI:43474"/>
        <dbReference type="ChEBI" id="CHEBI:57455"/>
        <dbReference type="ChEBI" id="CHEBI:57457"/>
        <dbReference type="ChEBI" id="CHEBI:456216"/>
        <dbReference type="EC" id="6.3.3.2"/>
    </reaction>
</comment>
<comment type="cofactor">
    <cofactor evidence="5">
        <name>Mg(2+)</name>
        <dbReference type="ChEBI" id="CHEBI:18420"/>
    </cofactor>
</comment>
<dbReference type="PANTHER" id="PTHR23407:SF1">
    <property type="entry name" value="5-FORMYLTETRAHYDROFOLATE CYCLO-LIGASE"/>
    <property type="match status" value="1"/>
</dbReference>
<keyword evidence="8" id="KW-1185">Reference proteome</keyword>
<gene>
    <name evidence="7" type="ORF">AKJ08_1362</name>
</gene>
<evidence type="ECO:0000256" key="4">
    <source>
        <dbReference type="PIRSR" id="PIRSR006806-1"/>
    </source>
</evidence>
<dbReference type="GO" id="GO:0005524">
    <property type="term" value="F:ATP binding"/>
    <property type="evidence" value="ECO:0007669"/>
    <property type="project" value="UniProtKB-KW"/>
</dbReference>
<dbReference type="KEGG" id="vin:AKJ08_1362"/>
<dbReference type="STRING" id="1391653.AKJ08_1362"/>
<evidence type="ECO:0000256" key="1">
    <source>
        <dbReference type="ARBA" id="ARBA00010638"/>
    </source>
</evidence>
<feature type="binding site" evidence="4">
    <location>
        <position position="88"/>
    </location>
    <ligand>
        <name>substrate</name>
    </ligand>
</feature>
<keyword evidence="7" id="KW-0436">Ligase</keyword>
<dbReference type="PATRIC" id="fig|1391653.3.peg.1431"/>
<evidence type="ECO:0000256" key="3">
    <source>
        <dbReference type="ARBA" id="ARBA00022840"/>
    </source>
</evidence>
<dbReference type="PIRSF" id="PIRSF006806">
    <property type="entry name" value="FTHF_cligase"/>
    <property type="match status" value="1"/>
</dbReference>
<sequence length="220" mass="23490">MDAAHTAEAGDFLPAAPTGSDSRAPARSTMRIPHPTKAPLRDSLRAMRRSFGEDALSRGSAAIALRVLELPELGALRTIALYQSLPGEVRLTPLWEELASRGTRCVFPRVVRGTRRLDFAPVVDPAELVAGVLGIREPSGPGVELQEIDAFLVPGLAFDPGGGRLGQGGGYYDATLAAAPRALRIGACLDEQLLDEVPVEVHDARVDIVITPTRTFRAPR</sequence>
<dbReference type="EC" id="6.3.3.2" evidence="5"/>
<dbReference type="InterPro" id="IPR002698">
    <property type="entry name" value="FTHF_cligase"/>
</dbReference>
<reference evidence="7 8" key="1">
    <citation type="submission" date="2015-08" db="EMBL/GenBank/DDBJ databases">
        <authorList>
            <person name="Babu N.S."/>
            <person name="Beckwith C.J."/>
            <person name="Beseler K.G."/>
            <person name="Brison A."/>
            <person name="Carone J.V."/>
            <person name="Caskin T.P."/>
            <person name="Diamond M."/>
            <person name="Durham M.E."/>
            <person name="Foxe J.M."/>
            <person name="Go M."/>
            <person name="Henderson B.A."/>
            <person name="Jones I.B."/>
            <person name="McGettigan J.A."/>
            <person name="Micheletti S.J."/>
            <person name="Nasrallah M.E."/>
            <person name="Ortiz D."/>
            <person name="Piller C.R."/>
            <person name="Privatt S.R."/>
            <person name="Schneider S.L."/>
            <person name="Sharp S."/>
            <person name="Smith T.C."/>
            <person name="Stanton J.D."/>
            <person name="Ullery H.E."/>
            <person name="Wilson R.J."/>
            <person name="Serrano M.G."/>
            <person name="Buck G."/>
            <person name="Lee V."/>
            <person name="Wang Y."/>
            <person name="Carvalho R."/>
            <person name="Voegtly L."/>
            <person name="Shi R."/>
            <person name="Duckworth R."/>
            <person name="Johnson A."/>
            <person name="Loviza R."/>
            <person name="Walstead R."/>
            <person name="Shah Z."/>
            <person name="Kiflezghi M."/>
            <person name="Wade K."/>
            <person name="Ball S.L."/>
            <person name="Bradley K.W."/>
            <person name="Asai D.J."/>
            <person name="Bowman C.A."/>
            <person name="Russell D.A."/>
            <person name="Pope W.H."/>
            <person name="Jacobs-Sera D."/>
            <person name="Hendrix R.W."/>
            <person name="Hatfull G.F."/>
        </authorList>
    </citation>
    <scope>NUCLEOTIDE SEQUENCE [LARGE SCALE GENOMIC DNA]</scope>
    <source>
        <strain evidence="7 8">DSM 27710</strain>
    </source>
</reference>
<protein>
    <recommendedName>
        <fullName evidence="5">5-formyltetrahydrofolate cyclo-ligase</fullName>
        <ecNumber evidence="5">6.3.3.2</ecNumber>
    </recommendedName>
</protein>
<dbReference type="InterPro" id="IPR037171">
    <property type="entry name" value="NagB/RpiA_transferase-like"/>
</dbReference>
<dbReference type="NCBIfam" id="TIGR02727">
    <property type="entry name" value="MTHFS_bact"/>
    <property type="match status" value="1"/>
</dbReference>